<feature type="domain" description="AAA+ ATPase" evidence="11">
    <location>
        <begin position="21"/>
        <end position="507"/>
    </location>
</feature>
<evidence type="ECO:0000256" key="8">
    <source>
        <dbReference type="ARBA" id="ARBA00033408"/>
    </source>
</evidence>
<keyword evidence="5 9" id="KW-0227">DNA damage</keyword>
<dbReference type="PIRSF" id="PIRSF003128">
    <property type="entry name" value="RecN"/>
    <property type="match status" value="1"/>
</dbReference>
<keyword evidence="7 9" id="KW-0234">DNA repair</keyword>
<keyword evidence="4" id="KW-0547">Nucleotide-binding</keyword>
<organism evidence="12">
    <name type="scientific">candidate division WOR-3 bacterium</name>
    <dbReference type="NCBI Taxonomy" id="2052148"/>
    <lineage>
        <taxon>Bacteria</taxon>
        <taxon>Bacteria division WOR-3</taxon>
    </lineage>
</organism>
<dbReference type="EMBL" id="DTHJ01000008">
    <property type="protein sequence ID" value="HHS62078.1"/>
    <property type="molecule type" value="Genomic_DNA"/>
</dbReference>
<evidence type="ECO:0000256" key="4">
    <source>
        <dbReference type="ARBA" id="ARBA00022741"/>
    </source>
</evidence>
<dbReference type="InterPro" id="IPR027417">
    <property type="entry name" value="P-loop_NTPase"/>
</dbReference>
<feature type="coiled-coil region" evidence="10">
    <location>
        <begin position="157"/>
        <end position="201"/>
    </location>
</feature>
<evidence type="ECO:0000256" key="5">
    <source>
        <dbReference type="ARBA" id="ARBA00022763"/>
    </source>
</evidence>
<dbReference type="GO" id="GO:0006281">
    <property type="term" value="P:DNA repair"/>
    <property type="evidence" value="ECO:0007669"/>
    <property type="project" value="UniProtKB-KW"/>
</dbReference>
<accession>A0A7C6AEU4</accession>
<sequence length="555" mass="64101">MLKFLRVKNFALMEELALNFESGLTVITGETGAGKSMIVEAIAALCGEKLDEVSIRTGKDYAEITGIFEPNPEVLELLKKYNIEMNEEIIIRRRIEKGKRQFAYVNDQIVSLARLKEIMIVLIDLVGQYENQSLFNVSNHLRLLDRFAKVEDKLIEYQKLFNEHKKCLLELKELEALQNEKNQKLENLKFEIEEIEKANLKPNEEEILIEEKNLLQTGEKRASLIDEIIPRLYEAESSAYETLASLIRSIEELSNLDPRVEIKGLKSIIENTISNIEEVYRQLIDYREHIDFSRERFEEVMERLDLIGRLKKKYRKGLNELIEYLGIAREEIERLERTDIEAEKLQQRLNTLARDLKNIAGELSKKRKGAAKIMEREIVKILSRLGMERAKFQIHFSEKTPDETGMDDVEFYISTNPGEELKPLNKVGSGGEISRMVLGLKTILSEADRIPIIIFDEVDTGIGGRIAEAVGELLFNLSKNHQVICITHLPQISIFADNHILVKKEIKKEITQVNVQKLDEEMRKMEIARMLGGKEITKKTIEHAEEILQKRRRSG</sequence>
<evidence type="ECO:0000256" key="7">
    <source>
        <dbReference type="ARBA" id="ARBA00023204"/>
    </source>
</evidence>
<evidence type="ECO:0000256" key="1">
    <source>
        <dbReference type="ARBA" id="ARBA00003618"/>
    </source>
</evidence>
<evidence type="ECO:0000256" key="9">
    <source>
        <dbReference type="PIRNR" id="PIRNR003128"/>
    </source>
</evidence>
<dbReference type="Pfam" id="PF02463">
    <property type="entry name" value="SMC_N"/>
    <property type="match status" value="1"/>
</dbReference>
<dbReference type="InterPro" id="IPR003593">
    <property type="entry name" value="AAA+_ATPase"/>
</dbReference>
<dbReference type="CDD" id="cd03241">
    <property type="entry name" value="ABC_RecN"/>
    <property type="match status" value="1"/>
</dbReference>
<gene>
    <name evidence="12" type="primary">recN</name>
    <name evidence="12" type="ORF">ENV70_00475</name>
</gene>
<dbReference type="SMART" id="SM00382">
    <property type="entry name" value="AAA"/>
    <property type="match status" value="1"/>
</dbReference>
<dbReference type="PANTHER" id="PTHR11059:SF0">
    <property type="entry name" value="DNA REPAIR PROTEIN RECN"/>
    <property type="match status" value="1"/>
</dbReference>
<comment type="caution">
    <text evidence="12">The sequence shown here is derived from an EMBL/GenBank/DDBJ whole genome shotgun (WGS) entry which is preliminary data.</text>
</comment>
<evidence type="ECO:0000256" key="3">
    <source>
        <dbReference type="ARBA" id="ARBA00021315"/>
    </source>
</evidence>
<keyword evidence="10" id="KW-0175">Coiled coil</keyword>
<evidence type="ECO:0000313" key="12">
    <source>
        <dbReference type="EMBL" id="HHS62078.1"/>
    </source>
</evidence>
<feature type="coiled-coil region" evidence="10">
    <location>
        <begin position="318"/>
        <end position="362"/>
    </location>
</feature>
<dbReference type="GO" id="GO:0006310">
    <property type="term" value="P:DNA recombination"/>
    <property type="evidence" value="ECO:0007669"/>
    <property type="project" value="InterPro"/>
</dbReference>
<dbReference type="InterPro" id="IPR004604">
    <property type="entry name" value="DNA_recomb/repair_RecN"/>
</dbReference>
<dbReference type="GO" id="GO:0005524">
    <property type="term" value="F:ATP binding"/>
    <property type="evidence" value="ECO:0007669"/>
    <property type="project" value="UniProtKB-KW"/>
</dbReference>
<comment type="similarity">
    <text evidence="2 9">Belongs to the RecN family.</text>
</comment>
<dbReference type="PANTHER" id="PTHR11059">
    <property type="entry name" value="DNA REPAIR PROTEIN RECN"/>
    <property type="match status" value="1"/>
</dbReference>
<evidence type="ECO:0000256" key="10">
    <source>
        <dbReference type="SAM" id="Coils"/>
    </source>
</evidence>
<reference evidence="12" key="1">
    <citation type="journal article" date="2020" name="mSystems">
        <title>Genome- and Community-Level Interaction Insights into Carbon Utilization and Element Cycling Functions of Hydrothermarchaeota in Hydrothermal Sediment.</title>
        <authorList>
            <person name="Zhou Z."/>
            <person name="Liu Y."/>
            <person name="Xu W."/>
            <person name="Pan J."/>
            <person name="Luo Z.H."/>
            <person name="Li M."/>
        </authorList>
    </citation>
    <scope>NUCLEOTIDE SEQUENCE [LARGE SCALE GENOMIC DNA]</scope>
    <source>
        <strain evidence="12">SpSt-783</strain>
    </source>
</reference>
<dbReference type="SUPFAM" id="SSF52540">
    <property type="entry name" value="P-loop containing nucleoside triphosphate hydrolases"/>
    <property type="match status" value="1"/>
</dbReference>
<proteinExistence type="inferred from homology"/>
<protein>
    <recommendedName>
        <fullName evidence="3 9">DNA repair protein RecN</fullName>
    </recommendedName>
    <alternativeName>
        <fullName evidence="8 9">Recombination protein N</fullName>
    </alternativeName>
</protein>
<dbReference type="Gene3D" id="3.40.50.300">
    <property type="entry name" value="P-loop containing nucleotide triphosphate hydrolases"/>
    <property type="match status" value="2"/>
</dbReference>
<dbReference type="NCBIfam" id="TIGR00634">
    <property type="entry name" value="recN"/>
    <property type="match status" value="1"/>
</dbReference>
<comment type="function">
    <text evidence="1 9">May be involved in recombinational repair of damaged DNA.</text>
</comment>
<dbReference type="FunFam" id="3.40.50.300:FF:000356">
    <property type="entry name" value="DNA repair protein RecN"/>
    <property type="match status" value="1"/>
</dbReference>
<name>A0A7C6AEU4_UNCW3</name>
<dbReference type="GO" id="GO:0009432">
    <property type="term" value="P:SOS response"/>
    <property type="evidence" value="ECO:0007669"/>
    <property type="project" value="TreeGrafter"/>
</dbReference>
<evidence type="ECO:0000256" key="6">
    <source>
        <dbReference type="ARBA" id="ARBA00022840"/>
    </source>
</evidence>
<dbReference type="InterPro" id="IPR003395">
    <property type="entry name" value="RecF/RecN/SMC_N"/>
</dbReference>
<keyword evidence="6" id="KW-0067">ATP-binding</keyword>
<evidence type="ECO:0000256" key="2">
    <source>
        <dbReference type="ARBA" id="ARBA00009441"/>
    </source>
</evidence>
<dbReference type="AlphaFoldDB" id="A0A7C6AEU4"/>
<dbReference type="GO" id="GO:0043590">
    <property type="term" value="C:bacterial nucleoid"/>
    <property type="evidence" value="ECO:0007669"/>
    <property type="project" value="TreeGrafter"/>
</dbReference>
<evidence type="ECO:0000259" key="11">
    <source>
        <dbReference type="SMART" id="SM00382"/>
    </source>
</evidence>